<dbReference type="PROSITE" id="PS51257">
    <property type="entry name" value="PROKAR_LIPOPROTEIN"/>
    <property type="match status" value="1"/>
</dbReference>
<evidence type="ECO:0000313" key="6">
    <source>
        <dbReference type="Proteomes" id="UP001589865"/>
    </source>
</evidence>
<keyword evidence="1" id="KW-0677">Repeat</keyword>
<dbReference type="PANTHER" id="PTHR45586">
    <property type="entry name" value="TPR REPEAT-CONTAINING PROTEIN PA4667"/>
    <property type="match status" value="1"/>
</dbReference>
<evidence type="ECO:0000256" key="1">
    <source>
        <dbReference type="ARBA" id="ARBA00022737"/>
    </source>
</evidence>
<sequence>MIRLPLRSAPRSILLGAALLTGCAAGGSPGGGSSTAEPAGAFGPYLAGRFAASQADAAAATQQFSEALDRDPDQPEVVAQAFGAAVMGGGSEASRLARRLPSDQLAELLLAGSDAQAGRWDRAEQRLRTLPRRGAAQILQPLLIAWTQAGHGNTDNALGLLRPFIEDPRLRGLASLHAAMIADLGGRPAEALRYARAALADSRDPNLRLVQIAAGIFARAGQEADGARLFDVMAAGQDDIAIVATPAVRQAALRGRAVASATEGMAEAEVTLGAALRTQGAPELSLMLSRLALRLRPNFTPAILLAADALADQSHPEAALATLDTAPADDGFAPLVALRRASLLNAAGRADEAQALLRRLAETRPDAVQPYARLGDMMRAAGRYDEAVAAYGQALQRLRPGSGNGWSLYYARGIALERAGQWPEAEAAFQQALTLSPDQPYVLNYLAYTWAERGERLPEARRMLERAAQARPTDGNIADSLGWVMFRQGDLSGAVKALERAAEIDPRNATVNDHLGDAYWSVNRRTEARYQWRRALDLDPSAQDAARLDAKLRDGLQPSAATAAATR</sequence>
<gene>
    <name evidence="5" type="ORF">ACFFGY_15790</name>
</gene>
<dbReference type="EMBL" id="JBHLUN010000010">
    <property type="protein sequence ID" value="MFC0409714.1"/>
    <property type="molecule type" value="Genomic_DNA"/>
</dbReference>
<organism evidence="5 6">
    <name type="scientific">Roseomonas elaeocarpi</name>
    <dbReference type="NCBI Taxonomy" id="907779"/>
    <lineage>
        <taxon>Bacteria</taxon>
        <taxon>Pseudomonadati</taxon>
        <taxon>Pseudomonadota</taxon>
        <taxon>Alphaproteobacteria</taxon>
        <taxon>Acetobacterales</taxon>
        <taxon>Roseomonadaceae</taxon>
        <taxon>Roseomonas</taxon>
    </lineage>
</organism>
<reference evidence="5 6" key="1">
    <citation type="submission" date="2024-09" db="EMBL/GenBank/DDBJ databases">
        <authorList>
            <person name="Sun Q."/>
            <person name="Mori K."/>
        </authorList>
    </citation>
    <scope>NUCLEOTIDE SEQUENCE [LARGE SCALE GENOMIC DNA]</scope>
    <source>
        <strain evidence="5 6">TBRC 5777</strain>
    </source>
</reference>
<dbReference type="PROSITE" id="PS50005">
    <property type="entry name" value="TPR"/>
    <property type="match status" value="3"/>
</dbReference>
<evidence type="ECO:0000256" key="2">
    <source>
        <dbReference type="ARBA" id="ARBA00022803"/>
    </source>
</evidence>
<dbReference type="SMART" id="SM00028">
    <property type="entry name" value="TPR"/>
    <property type="match status" value="5"/>
</dbReference>
<dbReference type="RefSeq" id="WP_377045459.1">
    <property type="nucleotide sequence ID" value="NZ_JBHLUN010000010.1"/>
</dbReference>
<dbReference type="InterPro" id="IPR019734">
    <property type="entry name" value="TPR_rpt"/>
</dbReference>
<keyword evidence="2 3" id="KW-0802">TPR repeat</keyword>
<evidence type="ECO:0000313" key="5">
    <source>
        <dbReference type="EMBL" id="MFC0409714.1"/>
    </source>
</evidence>
<feature type="chain" id="PRO_5045297179" evidence="4">
    <location>
        <begin position="27"/>
        <end position="567"/>
    </location>
</feature>
<name>A0ABV6JVF1_9PROT</name>
<dbReference type="InterPro" id="IPR051012">
    <property type="entry name" value="CellSynth/LPSAsmb/PSIAsmb"/>
</dbReference>
<dbReference type="Pfam" id="PF13424">
    <property type="entry name" value="TPR_12"/>
    <property type="match status" value="1"/>
</dbReference>
<dbReference type="SUPFAM" id="SSF48452">
    <property type="entry name" value="TPR-like"/>
    <property type="match status" value="2"/>
</dbReference>
<dbReference type="PANTHER" id="PTHR45586:SF1">
    <property type="entry name" value="LIPOPOLYSACCHARIDE ASSEMBLY PROTEIN B"/>
    <property type="match status" value="1"/>
</dbReference>
<dbReference type="Gene3D" id="1.25.40.10">
    <property type="entry name" value="Tetratricopeptide repeat domain"/>
    <property type="match status" value="4"/>
</dbReference>
<feature type="signal peptide" evidence="4">
    <location>
        <begin position="1"/>
        <end position="26"/>
    </location>
</feature>
<dbReference type="Proteomes" id="UP001589865">
    <property type="component" value="Unassembled WGS sequence"/>
</dbReference>
<dbReference type="InterPro" id="IPR011990">
    <property type="entry name" value="TPR-like_helical_dom_sf"/>
</dbReference>
<protein>
    <submittedName>
        <fullName evidence="5">Tetratricopeptide repeat protein</fullName>
    </submittedName>
</protein>
<accession>A0ABV6JVF1</accession>
<dbReference type="Pfam" id="PF13414">
    <property type="entry name" value="TPR_11"/>
    <property type="match status" value="1"/>
</dbReference>
<proteinExistence type="predicted"/>
<feature type="repeat" description="TPR" evidence="3">
    <location>
        <begin position="406"/>
        <end position="439"/>
    </location>
</feature>
<comment type="caution">
    <text evidence="5">The sequence shown here is derived from an EMBL/GenBank/DDBJ whole genome shotgun (WGS) entry which is preliminary data.</text>
</comment>
<keyword evidence="6" id="KW-1185">Reference proteome</keyword>
<evidence type="ECO:0000256" key="4">
    <source>
        <dbReference type="SAM" id="SignalP"/>
    </source>
</evidence>
<feature type="repeat" description="TPR" evidence="3">
    <location>
        <begin position="509"/>
        <end position="542"/>
    </location>
</feature>
<feature type="repeat" description="TPR" evidence="3">
    <location>
        <begin position="475"/>
        <end position="508"/>
    </location>
</feature>
<evidence type="ECO:0000256" key="3">
    <source>
        <dbReference type="PROSITE-ProRule" id="PRU00339"/>
    </source>
</evidence>
<keyword evidence="4" id="KW-0732">Signal</keyword>